<sequence>MGIRKDLRRALGAGRPVRVRRGIKGADRIDGYVVGIGRRWVLLHEISSEIRLDGYAAVRLRDVTSASDTGWAGSGFVHRALRTAGEPPRPLPEADLDSTTGLAETLGRGFPLLGLHVEEVDPDVMYVGHARGVIRKKRLLLQEISSKAHWEPACVRHRLDDTTRIDAGGGYLDALHRVGGAPPAC</sequence>
<protein>
    <submittedName>
        <fullName evidence="1">Uncharacterized protein</fullName>
    </submittedName>
</protein>
<dbReference type="EMBL" id="NGFP01000019">
    <property type="protein sequence ID" value="OUC98521.1"/>
    <property type="molecule type" value="Genomic_DNA"/>
</dbReference>
<proteinExistence type="predicted"/>
<evidence type="ECO:0000313" key="2">
    <source>
        <dbReference type="Proteomes" id="UP000194761"/>
    </source>
</evidence>
<reference evidence="1 2" key="1">
    <citation type="submission" date="2017-05" db="EMBL/GenBank/DDBJ databases">
        <title>Biotechnological potential of actinobacteria isolated from South African environments.</title>
        <authorList>
            <person name="Le Roes-Hill M."/>
            <person name="Prins A."/>
            <person name="Durrell K.A."/>
        </authorList>
    </citation>
    <scope>NUCLEOTIDE SEQUENCE [LARGE SCALE GENOMIC DNA]</scope>
    <source>
        <strain evidence="1">M26</strain>
    </source>
</reference>
<evidence type="ECO:0000313" key="1">
    <source>
        <dbReference type="EMBL" id="OUC98521.1"/>
    </source>
</evidence>
<dbReference type="Proteomes" id="UP000194761">
    <property type="component" value="Unassembled WGS sequence"/>
</dbReference>
<name>A0A2C9ZNS3_9ACTN</name>
<keyword evidence="2" id="KW-1185">Reference proteome</keyword>
<dbReference type="RefSeq" id="WP_086569264.1">
    <property type="nucleotide sequence ID" value="NZ_NGFP01000019.1"/>
</dbReference>
<accession>A0A2C9ZNS3</accession>
<organism evidence="1 2">
    <name type="scientific">Streptosporangium minutum</name>
    <dbReference type="NCBI Taxonomy" id="569862"/>
    <lineage>
        <taxon>Bacteria</taxon>
        <taxon>Bacillati</taxon>
        <taxon>Actinomycetota</taxon>
        <taxon>Actinomycetes</taxon>
        <taxon>Streptosporangiales</taxon>
        <taxon>Streptosporangiaceae</taxon>
        <taxon>Streptosporangium</taxon>
    </lineage>
</organism>
<gene>
    <name evidence="1" type="ORF">CA984_06510</name>
</gene>
<comment type="caution">
    <text evidence="1">The sequence shown here is derived from an EMBL/GenBank/DDBJ whole genome shotgun (WGS) entry which is preliminary data.</text>
</comment>
<dbReference type="AlphaFoldDB" id="A0A2C9ZNS3"/>